<evidence type="ECO:0000313" key="1">
    <source>
        <dbReference type="EMBL" id="SEI99177.1"/>
    </source>
</evidence>
<reference evidence="1 2" key="1">
    <citation type="submission" date="2016-10" db="EMBL/GenBank/DDBJ databases">
        <authorList>
            <person name="de Groot N.N."/>
        </authorList>
    </citation>
    <scope>NUCLEOTIDE SEQUENCE [LARGE SCALE GENOMIC DNA]</scope>
    <source>
        <strain evidence="1 2">DSM 1041</strain>
    </source>
</reference>
<gene>
    <name evidence="1" type="ORF">SAMN04244579_02729</name>
</gene>
<dbReference type="AlphaFoldDB" id="A0A1H6VBJ3"/>
<organism evidence="1 2">
    <name type="scientific">Azotobacter beijerinckii</name>
    <dbReference type="NCBI Taxonomy" id="170623"/>
    <lineage>
        <taxon>Bacteria</taxon>
        <taxon>Pseudomonadati</taxon>
        <taxon>Pseudomonadota</taxon>
        <taxon>Gammaproteobacteria</taxon>
        <taxon>Pseudomonadales</taxon>
        <taxon>Pseudomonadaceae</taxon>
        <taxon>Azotobacter</taxon>
    </lineage>
</organism>
<dbReference type="Pfam" id="PF11041">
    <property type="entry name" value="Phage_Wedge1"/>
    <property type="match status" value="1"/>
</dbReference>
<dbReference type="Proteomes" id="UP000199005">
    <property type="component" value="Unassembled WGS sequence"/>
</dbReference>
<protein>
    <recommendedName>
        <fullName evidence="3">Bacteriophage protein</fullName>
    </recommendedName>
</protein>
<sequence length="219" mass="23722">MGDISDYLGLVTSEHADKLKFMAMLQAALHPFVDANNTAAGLPDNFDLDIAIGAQLDVVGLWVGISRIVKTPISGVYFSLDVDGLGFDQGVWQGPYDPDSGVVSLDDDTYRTLIRAKIAANRWDGTVEQSRAILDLVFTNESLLFIQDNQDMTMTIGMSGKQPSAIFLSLLTGGYIPIKPAGVRVDYVITSQNNTPIFGFDMQNQYVSGFDNGAFGVPV</sequence>
<name>A0A1H6VBJ3_9GAMM</name>
<evidence type="ECO:0008006" key="3">
    <source>
        <dbReference type="Google" id="ProtNLM"/>
    </source>
</evidence>
<dbReference type="RefSeq" id="WP_090900268.1">
    <property type="nucleotide sequence ID" value="NZ_FNYO01000030.1"/>
</dbReference>
<accession>A0A1H6VBJ3</accession>
<evidence type="ECO:0000313" key="2">
    <source>
        <dbReference type="Proteomes" id="UP000199005"/>
    </source>
</evidence>
<proteinExistence type="predicted"/>
<dbReference type="STRING" id="170623.SAMN04244579_02729"/>
<dbReference type="InterPro" id="IPR021283">
    <property type="entry name" value="Phage_Wedge1"/>
</dbReference>
<dbReference type="EMBL" id="FNYO01000030">
    <property type="protein sequence ID" value="SEI99177.1"/>
    <property type="molecule type" value="Genomic_DNA"/>
</dbReference>